<feature type="compositionally biased region" description="Polar residues" evidence="1">
    <location>
        <begin position="292"/>
        <end position="308"/>
    </location>
</feature>
<feature type="compositionally biased region" description="Basic and acidic residues" evidence="1">
    <location>
        <begin position="227"/>
        <end position="236"/>
    </location>
</feature>
<feature type="compositionally biased region" description="Polar residues" evidence="1">
    <location>
        <begin position="798"/>
        <end position="811"/>
    </location>
</feature>
<feature type="region of interest" description="Disordered" evidence="1">
    <location>
        <begin position="825"/>
        <end position="866"/>
    </location>
</feature>
<sequence length="1002" mass="110158">MDLEEGWRVRCLDDEPIYCEAPHDETEVLYAGSDDEYYDNPNERKSRYEKAAIRFLQGHTPVLLTTVLRGPFEGPDAKGWVNPWQSRKKPAPTASTPTSEPQPVPEPTSDPEIETFEALESGSTTSCHLPSPRSLDQVGITPHPFMEEEELERVKAWRSTTESSGKMVEDAWSFSASLPQSQSQSRRKRRPAGSEWLKRNDNKRRKAGKAHNVEGSSVTVQYNTPSLRRDLSDSRPHPQRKQQVFIAEDDRTSLERPEANSRLRPKSSEGITTRSSQQLLSQVCDKHHDASQEMTASLSTPIQTPQSSRKSKMKPRTVTHESKPFSNGVVMAGQEACGAVGVKDEYETQQDESFLFRARPREHVLDITHLSPIRRMSFGRVSSPASTAPSEMDSHGKLLDLDGDTCMADDTKATSPESSAEDNEHDEDSLKKNTTLVVEQVTEGESETDGSQSEHLSGTSPPGHTEDTLDATNPTSVEGLEHVEAAHQSMSTEQGVVAEVITDRSSQEPTVIAHSGSQEEKDKESADGVSRVPLPPTPAKQFPGSAQSITQPSTSHISTMPKPFPQSPWSKLSQFNTSTPCRTSGSGENPQHLSDVVATIGRGTPTQHAPTTPSTASLQREPTSKSMKSIHQQEVEPLRFCGNARVGEMISQAGSPAVPASQQSPWKADVPAMALPQQQRLPTESGDGSFMDPDCQSPWTASPERMRQAAQEALMSRSFIVARPVSPSPLALPALMEPNALVVNLASEHKQPVAAETMRSSSPEPVFSIKSFANFLSPSPERPRRRSNRIRLSDGHLPSTQNLIAATTDNPWESVPKSYKRVKWASLPHEDDRDEDGGPQTPTGPRASSPPPEMAVADLPTGDDDQYQKHFQAVSRRKKLHHHLLPSASQQVLESPAPMAMAEAFVAADSFRAPPALEAAMYSGEASSLPKNDESQESVLDDVDDVLRNLNEFIEMVDVEADLARAKEEEEKENIRRQQQQQQSQRPSGFSFDGILDGGVWD</sequence>
<feature type="compositionally biased region" description="Polar residues" evidence="1">
    <location>
        <begin position="544"/>
        <end position="558"/>
    </location>
</feature>
<feature type="compositionally biased region" description="Basic and acidic residues" evidence="1">
    <location>
        <begin position="517"/>
        <end position="526"/>
    </location>
</feature>
<feature type="region of interest" description="Disordered" evidence="1">
    <location>
        <begin position="680"/>
        <end position="710"/>
    </location>
</feature>
<feature type="compositionally biased region" description="Polar residues" evidence="1">
    <location>
        <begin position="449"/>
        <end position="462"/>
    </location>
</feature>
<gene>
    <name evidence="2" type="ORF">CT0861_02624</name>
</gene>
<feature type="region of interest" description="Disordered" evidence="1">
    <location>
        <begin position="965"/>
        <end position="1002"/>
    </location>
</feature>
<protein>
    <submittedName>
        <fullName evidence="2">Protamine P1</fullName>
    </submittedName>
</protein>
<dbReference type="STRING" id="708197.A0A166PI09"/>
<accession>A0A166PI09</accession>
<dbReference type="Proteomes" id="UP000076552">
    <property type="component" value="Unassembled WGS sequence"/>
</dbReference>
<feature type="compositionally biased region" description="Basic and acidic residues" evidence="1">
    <location>
        <begin position="965"/>
        <end position="976"/>
    </location>
</feature>
<feature type="region of interest" description="Disordered" evidence="1">
    <location>
        <begin position="380"/>
        <end position="632"/>
    </location>
</feature>
<feature type="compositionally biased region" description="Low complexity" evidence="1">
    <location>
        <begin position="977"/>
        <end position="986"/>
    </location>
</feature>
<feature type="compositionally biased region" description="Low complexity" evidence="1">
    <location>
        <begin position="173"/>
        <end position="184"/>
    </location>
</feature>
<feature type="compositionally biased region" description="Polar residues" evidence="1">
    <location>
        <begin position="214"/>
        <end position="226"/>
    </location>
</feature>
<reference evidence="2 3" key="1">
    <citation type="submission" date="2015-06" db="EMBL/GenBank/DDBJ databases">
        <title>Survival trade-offs in plant roots during colonization by closely related pathogenic and mutualistic fungi.</title>
        <authorList>
            <person name="Hacquard S."/>
            <person name="Kracher B."/>
            <person name="Hiruma K."/>
            <person name="Weinman A."/>
            <person name="Muench P."/>
            <person name="Garrido Oter R."/>
            <person name="Ver Loren van Themaat E."/>
            <person name="Dallerey J.-F."/>
            <person name="Damm U."/>
            <person name="Henrissat B."/>
            <person name="Lespinet O."/>
            <person name="Thon M."/>
            <person name="Kemen E."/>
            <person name="McHardy A.C."/>
            <person name="Schulze-Lefert P."/>
            <person name="O'Connell R.J."/>
        </authorList>
    </citation>
    <scope>NUCLEOTIDE SEQUENCE [LARGE SCALE GENOMIC DNA]</scope>
    <source>
        <strain evidence="2 3">0861</strain>
    </source>
</reference>
<feature type="compositionally biased region" description="Polar residues" evidence="1">
    <location>
        <begin position="567"/>
        <end position="592"/>
    </location>
</feature>
<feature type="region of interest" description="Disordered" evidence="1">
    <location>
        <begin position="775"/>
        <end position="812"/>
    </location>
</feature>
<keyword evidence="3" id="KW-1185">Reference proteome</keyword>
<feature type="compositionally biased region" description="Polar residues" evidence="1">
    <location>
        <begin position="604"/>
        <end position="630"/>
    </location>
</feature>
<feature type="region of interest" description="Disordered" evidence="1">
    <location>
        <begin position="75"/>
        <end position="323"/>
    </location>
</feature>
<dbReference type="AlphaFoldDB" id="A0A166PI09"/>
<evidence type="ECO:0000256" key="1">
    <source>
        <dbReference type="SAM" id="MobiDB-lite"/>
    </source>
</evidence>
<evidence type="ECO:0000313" key="2">
    <source>
        <dbReference type="EMBL" id="KZL66790.1"/>
    </source>
</evidence>
<evidence type="ECO:0000313" key="3">
    <source>
        <dbReference type="Proteomes" id="UP000076552"/>
    </source>
</evidence>
<proteinExistence type="predicted"/>
<name>A0A166PI09_9PEZI</name>
<comment type="caution">
    <text evidence="2">The sequence shown here is derived from an EMBL/GenBank/DDBJ whole genome shotgun (WGS) entry which is preliminary data.</text>
</comment>
<feature type="compositionally biased region" description="Basic and acidic residues" evidence="1">
    <location>
        <begin position="248"/>
        <end position="261"/>
    </location>
</feature>
<dbReference type="EMBL" id="LFIV01000163">
    <property type="protein sequence ID" value="KZL66790.1"/>
    <property type="molecule type" value="Genomic_DNA"/>
</dbReference>
<organism evidence="2 3">
    <name type="scientific">Colletotrichum tofieldiae</name>
    <dbReference type="NCBI Taxonomy" id="708197"/>
    <lineage>
        <taxon>Eukaryota</taxon>
        <taxon>Fungi</taxon>
        <taxon>Dikarya</taxon>
        <taxon>Ascomycota</taxon>
        <taxon>Pezizomycotina</taxon>
        <taxon>Sordariomycetes</taxon>
        <taxon>Hypocreomycetidae</taxon>
        <taxon>Glomerellales</taxon>
        <taxon>Glomerellaceae</taxon>
        <taxon>Colletotrichum</taxon>
        <taxon>Colletotrichum spaethianum species complex</taxon>
    </lineage>
</organism>
<feature type="compositionally biased region" description="Polar residues" evidence="1">
    <location>
        <begin position="269"/>
        <end position="281"/>
    </location>
</feature>